<dbReference type="InParanoid" id="A0A0P0Y470"/>
<gene>
    <name evidence="1" type="ordered locus">Os11g0604800</name>
    <name evidence="1" type="ORF">OSNPB_110604800</name>
</gene>
<keyword evidence="2" id="KW-1185">Reference proteome</keyword>
<evidence type="ECO:0000313" key="1">
    <source>
        <dbReference type="EMBL" id="BAT14788.1"/>
    </source>
</evidence>
<protein>
    <submittedName>
        <fullName evidence="1">Os11g0604800 protein</fullName>
    </submittedName>
</protein>
<reference evidence="1 2" key="2">
    <citation type="journal article" date="2013" name="Plant Cell Physiol.">
        <title>Rice Annotation Project Database (RAP-DB): an integrative and interactive database for rice genomics.</title>
        <authorList>
            <person name="Sakai H."/>
            <person name="Lee S.S."/>
            <person name="Tanaka T."/>
            <person name="Numa H."/>
            <person name="Kim J."/>
            <person name="Kawahara Y."/>
            <person name="Wakimoto H."/>
            <person name="Yang C.C."/>
            <person name="Iwamoto M."/>
            <person name="Abe T."/>
            <person name="Yamada Y."/>
            <person name="Muto A."/>
            <person name="Inokuchi H."/>
            <person name="Ikemura T."/>
            <person name="Matsumoto T."/>
            <person name="Sasaki T."/>
            <person name="Itoh T."/>
        </authorList>
    </citation>
    <scope>NUCLEOTIDE SEQUENCE [LARGE SCALE GENOMIC DNA]</scope>
    <source>
        <strain evidence="2">cv. Nipponbare</strain>
    </source>
</reference>
<reference evidence="2" key="1">
    <citation type="journal article" date="2005" name="Nature">
        <title>The map-based sequence of the rice genome.</title>
        <authorList>
            <consortium name="International rice genome sequencing project (IRGSP)"/>
            <person name="Matsumoto T."/>
            <person name="Wu J."/>
            <person name="Kanamori H."/>
            <person name="Katayose Y."/>
            <person name="Fujisawa M."/>
            <person name="Namiki N."/>
            <person name="Mizuno H."/>
            <person name="Yamamoto K."/>
            <person name="Antonio B.A."/>
            <person name="Baba T."/>
            <person name="Sakata K."/>
            <person name="Nagamura Y."/>
            <person name="Aoki H."/>
            <person name="Arikawa K."/>
            <person name="Arita K."/>
            <person name="Bito T."/>
            <person name="Chiden Y."/>
            <person name="Fujitsuka N."/>
            <person name="Fukunaka R."/>
            <person name="Hamada M."/>
            <person name="Harada C."/>
            <person name="Hayashi A."/>
            <person name="Hijishita S."/>
            <person name="Honda M."/>
            <person name="Hosokawa S."/>
            <person name="Ichikawa Y."/>
            <person name="Idonuma A."/>
            <person name="Iijima M."/>
            <person name="Ikeda M."/>
            <person name="Ikeno M."/>
            <person name="Ito K."/>
            <person name="Ito S."/>
            <person name="Ito T."/>
            <person name="Ito Y."/>
            <person name="Ito Y."/>
            <person name="Iwabuchi A."/>
            <person name="Kamiya K."/>
            <person name="Karasawa W."/>
            <person name="Kurita K."/>
            <person name="Katagiri S."/>
            <person name="Kikuta A."/>
            <person name="Kobayashi H."/>
            <person name="Kobayashi N."/>
            <person name="Machita K."/>
            <person name="Maehara T."/>
            <person name="Masukawa M."/>
            <person name="Mizubayashi T."/>
            <person name="Mukai Y."/>
            <person name="Nagasaki H."/>
            <person name="Nagata Y."/>
            <person name="Naito S."/>
            <person name="Nakashima M."/>
            <person name="Nakama Y."/>
            <person name="Nakamichi Y."/>
            <person name="Nakamura M."/>
            <person name="Meguro A."/>
            <person name="Negishi M."/>
            <person name="Ohta I."/>
            <person name="Ohta T."/>
            <person name="Okamoto M."/>
            <person name="Ono N."/>
            <person name="Saji S."/>
            <person name="Sakaguchi M."/>
            <person name="Sakai K."/>
            <person name="Shibata M."/>
            <person name="Shimokawa T."/>
            <person name="Song J."/>
            <person name="Takazaki Y."/>
            <person name="Terasawa K."/>
            <person name="Tsugane M."/>
            <person name="Tsuji K."/>
            <person name="Ueda S."/>
            <person name="Waki K."/>
            <person name="Yamagata H."/>
            <person name="Yamamoto M."/>
            <person name="Yamamoto S."/>
            <person name="Yamane H."/>
            <person name="Yoshiki S."/>
            <person name="Yoshihara R."/>
            <person name="Yukawa K."/>
            <person name="Zhong H."/>
            <person name="Yano M."/>
            <person name="Yuan Q."/>
            <person name="Ouyang S."/>
            <person name="Liu J."/>
            <person name="Jones K.M."/>
            <person name="Gansberger K."/>
            <person name="Moffat K."/>
            <person name="Hill J."/>
            <person name="Bera J."/>
            <person name="Fadrosh D."/>
            <person name="Jin S."/>
            <person name="Johri S."/>
            <person name="Kim M."/>
            <person name="Overton L."/>
            <person name="Reardon M."/>
            <person name="Tsitrin T."/>
            <person name="Vuong H."/>
            <person name="Weaver B."/>
            <person name="Ciecko A."/>
            <person name="Tallon L."/>
            <person name="Jackson J."/>
            <person name="Pai G."/>
            <person name="Aken S.V."/>
            <person name="Utterback T."/>
            <person name="Reidmuller S."/>
            <person name="Feldblyum T."/>
            <person name="Hsiao J."/>
            <person name="Zismann V."/>
            <person name="Iobst S."/>
            <person name="de Vazeille A.R."/>
            <person name="Buell C.R."/>
            <person name="Ying K."/>
            <person name="Li Y."/>
            <person name="Lu T."/>
            <person name="Huang Y."/>
            <person name="Zhao Q."/>
            <person name="Feng Q."/>
            <person name="Zhang L."/>
            <person name="Zhu J."/>
            <person name="Weng Q."/>
            <person name="Mu J."/>
            <person name="Lu Y."/>
            <person name="Fan D."/>
            <person name="Liu Y."/>
            <person name="Guan J."/>
            <person name="Zhang Y."/>
            <person name="Yu S."/>
            <person name="Liu X."/>
            <person name="Zhang Y."/>
            <person name="Hong G."/>
            <person name="Han B."/>
            <person name="Choisne N."/>
            <person name="Demange N."/>
            <person name="Orjeda G."/>
            <person name="Samain S."/>
            <person name="Cattolico L."/>
            <person name="Pelletier E."/>
            <person name="Couloux A."/>
            <person name="Segurens B."/>
            <person name="Wincker P."/>
            <person name="D'Hont A."/>
            <person name="Scarpelli C."/>
            <person name="Weissenbach J."/>
            <person name="Salanoubat M."/>
            <person name="Quetier F."/>
            <person name="Yu Y."/>
            <person name="Kim H.R."/>
            <person name="Rambo T."/>
            <person name="Currie J."/>
            <person name="Collura K."/>
            <person name="Luo M."/>
            <person name="Yang T."/>
            <person name="Ammiraju J.S.S."/>
            <person name="Engler F."/>
            <person name="Soderlund C."/>
            <person name="Wing R.A."/>
            <person name="Palmer L.E."/>
            <person name="de la Bastide M."/>
            <person name="Spiegel L."/>
            <person name="Nascimento L."/>
            <person name="Zutavern T."/>
            <person name="O'Shaughnessy A."/>
            <person name="Dike S."/>
            <person name="Dedhia N."/>
            <person name="Preston R."/>
            <person name="Balija V."/>
            <person name="McCombie W.R."/>
            <person name="Chow T."/>
            <person name="Chen H."/>
            <person name="Chung M."/>
            <person name="Chen C."/>
            <person name="Shaw J."/>
            <person name="Wu H."/>
            <person name="Hsiao K."/>
            <person name="Chao Y."/>
            <person name="Chu M."/>
            <person name="Cheng C."/>
            <person name="Hour A."/>
            <person name="Lee P."/>
            <person name="Lin S."/>
            <person name="Lin Y."/>
            <person name="Liou J."/>
            <person name="Liu S."/>
            <person name="Hsing Y."/>
            <person name="Raghuvanshi S."/>
            <person name="Mohanty A."/>
            <person name="Bharti A.K."/>
            <person name="Gaur A."/>
            <person name="Gupta V."/>
            <person name="Kumar D."/>
            <person name="Ravi V."/>
            <person name="Vij S."/>
            <person name="Kapur A."/>
            <person name="Khurana P."/>
            <person name="Khurana P."/>
            <person name="Khurana J.P."/>
            <person name="Tyagi A.K."/>
            <person name="Gaikwad K."/>
            <person name="Singh A."/>
            <person name="Dalal V."/>
            <person name="Srivastava S."/>
            <person name="Dixit A."/>
            <person name="Pal A.K."/>
            <person name="Ghazi I.A."/>
            <person name="Yadav M."/>
            <person name="Pandit A."/>
            <person name="Bhargava A."/>
            <person name="Sureshbabu K."/>
            <person name="Batra K."/>
            <person name="Sharma T.R."/>
            <person name="Mohapatra T."/>
            <person name="Singh N.K."/>
            <person name="Messing J."/>
            <person name="Nelson A.B."/>
            <person name="Fuks G."/>
            <person name="Kavchok S."/>
            <person name="Keizer G."/>
            <person name="Linton E."/>
            <person name="Llaca V."/>
            <person name="Song R."/>
            <person name="Tanyolac B."/>
            <person name="Young S."/>
            <person name="Ho-Il K."/>
            <person name="Hahn J.H."/>
            <person name="Sangsakoo G."/>
            <person name="Vanavichit A."/>
            <person name="de Mattos Luiz.A.T."/>
            <person name="Zimmer P.D."/>
            <person name="Malone G."/>
            <person name="Dellagostin O."/>
            <person name="de Oliveira A.C."/>
            <person name="Bevan M."/>
            <person name="Bancroft I."/>
            <person name="Minx P."/>
            <person name="Cordum H."/>
            <person name="Wilson R."/>
            <person name="Cheng Z."/>
            <person name="Jin W."/>
            <person name="Jiang J."/>
            <person name="Leong S.A."/>
            <person name="Iwama H."/>
            <person name="Gojobori T."/>
            <person name="Itoh T."/>
            <person name="Niimura Y."/>
            <person name="Fujii Y."/>
            <person name="Habara T."/>
            <person name="Sakai H."/>
            <person name="Sato Y."/>
            <person name="Wilson G."/>
            <person name="Kumar K."/>
            <person name="McCouch S."/>
            <person name="Juretic N."/>
            <person name="Hoen D."/>
            <person name="Wright S."/>
            <person name="Bruskiewich R."/>
            <person name="Bureau T."/>
            <person name="Miyao A."/>
            <person name="Hirochika H."/>
            <person name="Nishikawa T."/>
            <person name="Kadowaki K."/>
            <person name="Sugiura M."/>
            <person name="Burr B."/>
            <person name="Sasaki T."/>
        </authorList>
    </citation>
    <scope>NUCLEOTIDE SEQUENCE [LARGE SCALE GENOMIC DNA]</scope>
    <source>
        <strain evidence="2">cv. Nipponbare</strain>
    </source>
</reference>
<name>A0A0P0Y470_ORYSJ</name>
<accession>A0A0P0Y470</accession>
<dbReference type="Proteomes" id="UP000059680">
    <property type="component" value="Chromosome 11"/>
</dbReference>
<reference evidence="1 2" key="3">
    <citation type="journal article" date="2013" name="Rice">
        <title>Improvement of the Oryza sativa Nipponbare reference genome using next generation sequence and optical map data.</title>
        <authorList>
            <person name="Kawahara Y."/>
            <person name="de la Bastide M."/>
            <person name="Hamilton J.P."/>
            <person name="Kanamori H."/>
            <person name="McCombie W.R."/>
            <person name="Ouyang S."/>
            <person name="Schwartz D.C."/>
            <person name="Tanaka T."/>
            <person name="Wu J."/>
            <person name="Zhou S."/>
            <person name="Childs K.L."/>
            <person name="Davidson R.M."/>
            <person name="Lin H."/>
            <person name="Quesada-Ocampo L."/>
            <person name="Vaillancourt B."/>
            <person name="Sakai H."/>
            <person name="Lee S.S."/>
            <person name="Kim J."/>
            <person name="Numa H."/>
            <person name="Itoh T."/>
            <person name="Buell C.R."/>
            <person name="Matsumoto T."/>
        </authorList>
    </citation>
    <scope>NUCLEOTIDE SEQUENCE [LARGE SCALE GENOMIC DNA]</scope>
    <source>
        <strain evidence="2">cv. Nipponbare</strain>
    </source>
</reference>
<organism evidence="1 2">
    <name type="scientific">Oryza sativa subsp. japonica</name>
    <name type="common">Rice</name>
    <dbReference type="NCBI Taxonomy" id="39947"/>
    <lineage>
        <taxon>Eukaryota</taxon>
        <taxon>Viridiplantae</taxon>
        <taxon>Streptophyta</taxon>
        <taxon>Embryophyta</taxon>
        <taxon>Tracheophyta</taxon>
        <taxon>Spermatophyta</taxon>
        <taxon>Magnoliopsida</taxon>
        <taxon>Liliopsida</taxon>
        <taxon>Poales</taxon>
        <taxon>Poaceae</taxon>
        <taxon>BOP clade</taxon>
        <taxon>Oryzoideae</taxon>
        <taxon>Oryzeae</taxon>
        <taxon>Oryzinae</taxon>
        <taxon>Oryza</taxon>
        <taxon>Oryza sativa</taxon>
    </lineage>
</organism>
<evidence type="ECO:0000313" key="2">
    <source>
        <dbReference type="Proteomes" id="UP000059680"/>
    </source>
</evidence>
<sequence length="104" mass="10731">MQPCSSASLPLANNGAIARTSGGSSGSVPCPSLPGCCCNLMATDHVDLNDTVEGITTHGWLGSNPFLGGHPWVTLIRLHHFKTCGCGCSGEDRQRCLHASKPAG</sequence>
<dbReference type="AlphaFoldDB" id="A0A0P0Y470"/>
<dbReference type="EMBL" id="AP014967">
    <property type="protein sequence ID" value="BAT14788.1"/>
    <property type="molecule type" value="Genomic_DNA"/>
</dbReference>
<proteinExistence type="predicted"/>
<dbReference type="PaxDb" id="39947-A0A0P0Y470"/>